<dbReference type="InterPro" id="IPR043129">
    <property type="entry name" value="ATPase_NBD"/>
</dbReference>
<keyword evidence="1" id="KW-0808">Transferase</keyword>
<dbReference type="GO" id="GO:0006040">
    <property type="term" value="P:amino sugar metabolic process"/>
    <property type="evidence" value="ECO:0007669"/>
    <property type="project" value="InterPro"/>
</dbReference>
<evidence type="ECO:0000313" key="1">
    <source>
        <dbReference type="EMBL" id="MCP9292063.1"/>
    </source>
</evidence>
<dbReference type="GO" id="GO:0009254">
    <property type="term" value="P:peptidoglycan turnover"/>
    <property type="evidence" value="ECO:0007669"/>
    <property type="project" value="InterPro"/>
</dbReference>
<accession>A0A9X2RH81</accession>
<dbReference type="RefSeq" id="WP_255134938.1">
    <property type="nucleotide sequence ID" value="NZ_JANDBC010000002.1"/>
</dbReference>
<dbReference type="Proteomes" id="UP001139125">
    <property type="component" value="Unassembled WGS sequence"/>
</dbReference>
<dbReference type="Gene3D" id="3.30.420.40">
    <property type="match status" value="2"/>
</dbReference>
<protein>
    <submittedName>
        <fullName evidence="1">Anhydro-N-acetylmuramic acid kinase</fullName>
    </submittedName>
</protein>
<dbReference type="GO" id="GO:0016773">
    <property type="term" value="F:phosphotransferase activity, alcohol group as acceptor"/>
    <property type="evidence" value="ECO:0007669"/>
    <property type="project" value="InterPro"/>
</dbReference>
<gene>
    <name evidence="1" type="ORF">NM125_10785</name>
</gene>
<dbReference type="EMBL" id="JANDBC010000002">
    <property type="protein sequence ID" value="MCP9292063.1"/>
    <property type="molecule type" value="Genomic_DNA"/>
</dbReference>
<dbReference type="AlphaFoldDB" id="A0A9X2RH81"/>
<dbReference type="PANTHER" id="PTHR30605:SF0">
    <property type="entry name" value="ANHYDRO-N-ACETYLMURAMIC ACID KINASE"/>
    <property type="match status" value="1"/>
</dbReference>
<name>A0A9X2RH81_9BACT</name>
<proteinExistence type="predicted"/>
<evidence type="ECO:0000313" key="2">
    <source>
        <dbReference type="Proteomes" id="UP001139125"/>
    </source>
</evidence>
<dbReference type="SUPFAM" id="SSF53067">
    <property type="entry name" value="Actin-like ATPase domain"/>
    <property type="match status" value="1"/>
</dbReference>
<dbReference type="GO" id="GO:0005524">
    <property type="term" value="F:ATP binding"/>
    <property type="evidence" value="ECO:0007669"/>
    <property type="project" value="InterPro"/>
</dbReference>
<organism evidence="1 2">
    <name type="scientific">Gracilimonas sediminicola</name>
    <dbReference type="NCBI Taxonomy" id="2952158"/>
    <lineage>
        <taxon>Bacteria</taxon>
        <taxon>Pseudomonadati</taxon>
        <taxon>Balneolota</taxon>
        <taxon>Balneolia</taxon>
        <taxon>Balneolales</taxon>
        <taxon>Balneolaceae</taxon>
        <taxon>Gracilimonas</taxon>
    </lineage>
</organism>
<reference evidence="1" key="1">
    <citation type="submission" date="2022-06" db="EMBL/GenBank/DDBJ databases">
        <title>Gracilimonas sp. CAU 1638 isolated from sea sediment.</title>
        <authorList>
            <person name="Kim W."/>
        </authorList>
    </citation>
    <scope>NUCLEOTIDE SEQUENCE</scope>
    <source>
        <strain evidence="1">CAU 1638</strain>
    </source>
</reference>
<dbReference type="PANTHER" id="PTHR30605">
    <property type="entry name" value="ANHYDRO-N-ACETYLMURAMIC ACID KINASE"/>
    <property type="match status" value="1"/>
</dbReference>
<keyword evidence="1" id="KW-0418">Kinase</keyword>
<dbReference type="GO" id="GO:0016301">
    <property type="term" value="F:kinase activity"/>
    <property type="evidence" value="ECO:0007669"/>
    <property type="project" value="UniProtKB-KW"/>
</dbReference>
<keyword evidence="2" id="KW-1185">Reference proteome</keyword>
<comment type="caution">
    <text evidence="1">The sequence shown here is derived from an EMBL/GenBank/DDBJ whole genome shotgun (WGS) entry which is preliminary data.</text>
</comment>
<dbReference type="Pfam" id="PF03702">
    <property type="entry name" value="AnmK"/>
    <property type="match status" value="1"/>
</dbReference>
<sequence length="393" mass="43590">MNNYLAKLWEISRKPERLIVGLMSGTSLDGLDICLCKVSGSGNNSKIEVIKFTTKEYSTPLRDRIRAIQSKEQVRARELTILHTELAGRYASWILDSLNDWGIDPDKVDLIASHGQTIYHAPAQLEEEEHATLQIVDGDHIAQKSGIITIFDFRQKHTAVGGEGAPLAGIFDEVLFRHQEKHRLLLNLGGIANFTWLPSHKTGEPILTSDTGPANTLINEAMQKYFDQPFDDQGEVAASGTVHSELVRYILLEPYFRKAFSKTTGQEDFRLEFIENLMEGHGIELAKKEDLVASLTAVTSQSISRAFDEIVGDQEFECFVSGGGIHNRTLMNDLKERNPNATYKDIEDLGISADAKEAAMMAFFANELVTGEGFSIPGVTEEKIHLGKISLPG</sequence>
<dbReference type="InterPro" id="IPR005338">
    <property type="entry name" value="Anhydro_N_Ac-Mur_kinase"/>
</dbReference>